<feature type="domain" description="4Fe-4S Wbl-type" evidence="2">
    <location>
        <begin position="6"/>
        <end position="64"/>
    </location>
</feature>
<feature type="compositionally biased region" description="Basic and acidic residues" evidence="1">
    <location>
        <begin position="179"/>
        <end position="199"/>
    </location>
</feature>
<accession>A0A540R9P0</accession>
<gene>
    <name evidence="3" type="ORF">EJK80_02440</name>
</gene>
<feature type="region of interest" description="Disordered" evidence="1">
    <location>
        <begin position="1"/>
        <end position="20"/>
    </location>
</feature>
<reference evidence="3 4" key="1">
    <citation type="submission" date="2019-06" db="EMBL/GenBank/DDBJ databases">
        <title>Draft genome of C. phoceense Strain 272.</title>
        <authorList>
            <person name="Pacheco L.G.C."/>
            <person name="Barberis C.M."/>
            <person name="Almuzara M.N."/>
            <person name="Traglia G.M."/>
            <person name="Santos C.S."/>
            <person name="Rocha D.J.P.G."/>
            <person name="Aguiar E.R.G.R."/>
            <person name="Vay C.A."/>
        </authorList>
    </citation>
    <scope>NUCLEOTIDE SEQUENCE [LARGE SCALE GENOMIC DNA]</scope>
    <source>
        <strain evidence="3 4">272</strain>
    </source>
</reference>
<name>A0A540R9P0_9CORY</name>
<protein>
    <recommendedName>
        <fullName evidence="2">4Fe-4S Wbl-type domain-containing protein</fullName>
    </recommendedName>
</protein>
<dbReference type="InterPro" id="IPR034768">
    <property type="entry name" value="4FE4S_WBL"/>
</dbReference>
<comment type="caution">
    <text evidence="3">The sequence shown here is derived from an EMBL/GenBank/DDBJ whole genome shotgun (WGS) entry which is preliminary data.</text>
</comment>
<organism evidence="3 4">
    <name type="scientific">Corynebacterium phoceense</name>
    <dbReference type="NCBI Taxonomy" id="1686286"/>
    <lineage>
        <taxon>Bacteria</taxon>
        <taxon>Bacillati</taxon>
        <taxon>Actinomycetota</taxon>
        <taxon>Actinomycetes</taxon>
        <taxon>Mycobacteriales</taxon>
        <taxon>Corynebacteriaceae</taxon>
        <taxon>Corynebacterium</taxon>
    </lineage>
</organism>
<dbReference type="AlphaFoldDB" id="A0A540R9P0"/>
<evidence type="ECO:0000313" key="3">
    <source>
        <dbReference type="EMBL" id="TQE44456.1"/>
    </source>
</evidence>
<dbReference type="RefSeq" id="WP_083307034.1">
    <property type="nucleotide sequence ID" value="NZ_VHIR01000002.1"/>
</dbReference>
<keyword evidence="4" id="KW-1185">Reference proteome</keyword>
<dbReference type="PROSITE" id="PS51674">
    <property type="entry name" value="4FE4S_WBL"/>
    <property type="match status" value="1"/>
</dbReference>
<evidence type="ECO:0000259" key="2">
    <source>
        <dbReference type="PROSITE" id="PS51674"/>
    </source>
</evidence>
<dbReference type="Pfam" id="PF02467">
    <property type="entry name" value="Whib"/>
    <property type="match status" value="1"/>
</dbReference>
<sequence length="199" mass="21802">MPHRAPCHRTHNRAFTDPENASPQAIRAALKICSWCPIRAQCAQEALQAGTMIIGTVTPRPASGVIAAGVQCKGNKATAQRLAAIAGVPTPEYPGYAYSRPDIMGKPCLSCGKPLFKWTRNPADVPEGYVMHRGRQYCVNCRKAYNAALKAEGPAIPRGIRKRIDRKRHHAITAAARAATRERRRRAEVGEQRLEDEAA</sequence>
<feature type="compositionally biased region" description="Basic residues" evidence="1">
    <location>
        <begin position="1"/>
        <end position="12"/>
    </location>
</feature>
<dbReference type="Proteomes" id="UP000318080">
    <property type="component" value="Unassembled WGS sequence"/>
</dbReference>
<evidence type="ECO:0000313" key="4">
    <source>
        <dbReference type="Proteomes" id="UP000318080"/>
    </source>
</evidence>
<feature type="region of interest" description="Disordered" evidence="1">
    <location>
        <begin position="176"/>
        <end position="199"/>
    </location>
</feature>
<dbReference type="EMBL" id="VHIR01000002">
    <property type="protein sequence ID" value="TQE44456.1"/>
    <property type="molecule type" value="Genomic_DNA"/>
</dbReference>
<proteinExistence type="predicted"/>
<evidence type="ECO:0000256" key="1">
    <source>
        <dbReference type="SAM" id="MobiDB-lite"/>
    </source>
</evidence>